<dbReference type="EMBL" id="CP045561">
    <property type="protein sequence ID" value="QGA46138.1"/>
    <property type="molecule type" value="Genomic_DNA"/>
</dbReference>
<dbReference type="Pfam" id="PF14350">
    <property type="entry name" value="Beta_protein"/>
    <property type="match status" value="1"/>
</dbReference>
<sequence length="300" mass="34379">MNSPRLKDKWGSRLALLDFHDSIEQGIMDNGENVIKYVYTKSLAMGCKLIPVISFEKSKWYLTEIKSIISTQNCGLALRLFLEDLDKPNINGEIDQVLEMFDLNINNIDLIIDLKTPDKFEPYALFSNLIFMKVNKINNIKSYRSFVIAAHSLNLREIKQPGGLFTRHEWMLYPYLIKKFKDKLPTFGDYTTDDIEFLPPMDMRKVNPSAKLIYTLPQHWHVLKAKAFRGNEIQMVSLCANVIGLPGYKGVPFSDGDKRIHDTANGKANFGNLGTWKQVAINHHMTKVVHQLSSYHASII</sequence>
<proteinExistence type="predicted"/>
<dbReference type="InterPro" id="IPR025683">
    <property type="entry name" value="Protein_beta"/>
</dbReference>
<geneLocation type="plasmid" evidence="1 2">
    <name>pAC1530</name>
</geneLocation>
<dbReference type="RefSeq" id="WP_061403638.1">
    <property type="nucleotide sequence ID" value="NZ_CP045561.1"/>
</dbReference>
<evidence type="ECO:0000313" key="1">
    <source>
        <dbReference type="EMBL" id="QGA46138.1"/>
    </source>
</evidence>
<dbReference type="AlphaFoldDB" id="A0AB37D1W1"/>
<reference evidence="1 2" key="1">
    <citation type="journal article" date="2021" name="MSphere">
        <title>Complete Genome Sequencing of Acinetobacter baumannii AC1633 and Acinetobacter nosocomialis AC1530 Unveils a Large Multidrug-Resistant Plasmid Encoding the NDM-1 and OXA-58 Carbapenemases.</title>
        <authorList>
            <person name="Alattraqchi A.G."/>
            <person name="Mohd Rani F."/>
            <person name="A. Rahman N.I."/>
            <person name="Ismail S."/>
            <person name="Cleary D.W."/>
            <person name="Clarke S.C."/>
            <person name="Yeo C.C."/>
        </authorList>
    </citation>
    <scope>NUCLEOTIDE SEQUENCE [LARGE SCALE GENOMIC DNA]</scope>
    <source>
        <strain evidence="1 2">AC1530</strain>
        <plasmid evidence="1">pAC1530</plasmid>
    </source>
</reference>
<dbReference type="Proteomes" id="UP000325778">
    <property type="component" value="Plasmid pAC1530"/>
</dbReference>
<organism evidence="1 2">
    <name type="scientific">Acinetobacter nosocomialis</name>
    <dbReference type="NCBI Taxonomy" id="106654"/>
    <lineage>
        <taxon>Bacteria</taxon>
        <taxon>Pseudomonadati</taxon>
        <taxon>Pseudomonadota</taxon>
        <taxon>Gammaproteobacteria</taxon>
        <taxon>Moraxellales</taxon>
        <taxon>Moraxellaceae</taxon>
        <taxon>Acinetobacter</taxon>
        <taxon>Acinetobacter calcoaceticus/baumannii complex</taxon>
    </lineage>
</organism>
<evidence type="ECO:0000313" key="2">
    <source>
        <dbReference type="Proteomes" id="UP000325778"/>
    </source>
</evidence>
<accession>A0AB37D1W1</accession>
<name>A0AB37D1W1_ACINO</name>
<gene>
    <name evidence="1" type="ORF">GD578_19865</name>
</gene>
<keyword evidence="1" id="KW-0614">Plasmid</keyword>
<protein>
    <submittedName>
        <fullName evidence="1">Uncharacterized protein</fullName>
    </submittedName>
</protein>